<organism evidence="1 2">
    <name type="scientific">Nicotiana tabacum</name>
    <name type="common">Common tobacco</name>
    <dbReference type="NCBI Taxonomy" id="4097"/>
    <lineage>
        <taxon>Eukaryota</taxon>
        <taxon>Viridiplantae</taxon>
        <taxon>Streptophyta</taxon>
        <taxon>Embryophyta</taxon>
        <taxon>Tracheophyta</taxon>
        <taxon>Spermatophyta</taxon>
        <taxon>Magnoliopsida</taxon>
        <taxon>eudicotyledons</taxon>
        <taxon>Gunneridae</taxon>
        <taxon>Pentapetalae</taxon>
        <taxon>asterids</taxon>
        <taxon>lamiids</taxon>
        <taxon>Solanales</taxon>
        <taxon>Solanaceae</taxon>
        <taxon>Nicotianoideae</taxon>
        <taxon>Nicotianeae</taxon>
        <taxon>Nicotiana</taxon>
    </lineage>
</organism>
<name>A0AC58TV02_TOBAC</name>
<accession>A0AC58TV02</accession>
<reference evidence="1" key="1">
    <citation type="journal article" date="2014" name="Nat. Commun.">
        <title>The tobacco genome sequence and its comparison with those of tomato and potato.</title>
        <authorList>
            <person name="Sierro N."/>
            <person name="Battey J.N."/>
            <person name="Ouadi S."/>
            <person name="Bakaher N."/>
            <person name="Bovet L."/>
            <person name="Willig A."/>
            <person name="Goepfert S."/>
            <person name="Peitsch M.C."/>
            <person name="Ivanov N.V."/>
        </authorList>
    </citation>
    <scope>NUCLEOTIDE SEQUENCE [LARGE SCALE GENOMIC DNA]</scope>
</reference>
<evidence type="ECO:0000313" key="2">
    <source>
        <dbReference type="RefSeq" id="XP_075101042.1"/>
    </source>
</evidence>
<proteinExistence type="predicted"/>
<evidence type="ECO:0000313" key="1">
    <source>
        <dbReference type="Proteomes" id="UP000790787"/>
    </source>
</evidence>
<sequence>MVLDIYKNECELPIYSIPNIVQYEEESNKSVDDVGTDYSLSDVGSDSSTDSEGYNSEELEVLKAQKKREITEKLGDYKELYKGMSFKDIPEARKCMKLCSLANKKRLKLDKSDLERLRYNCDIVGCPFVCLISKEKFGGVKIKTLNVEHDCGIAFDNKTIDFSTIAQYFKKMLQDNPKYKVRKMMLDLKRIFELNVSHGKFKREKRMVLKSLDGSFSDKYNKLEAYANELRESNPGSDVIVTLSKNTLEEGRRSFLRMYVHLHTLKMGFNLGLRPFIGLDGTFLKGKAKGQLLVAVGQDSQNYFYPLASAVVGKETKNTWN</sequence>
<gene>
    <name evidence="2" type="primary">LOC142176728</name>
</gene>
<protein>
    <submittedName>
        <fullName evidence="2">Uncharacterized protein LOC142176728</fullName>
    </submittedName>
</protein>
<keyword evidence="1" id="KW-1185">Reference proteome</keyword>
<dbReference type="Proteomes" id="UP000790787">
    <property type="component" value="Chromosome 3"/>
</dbReference>
<dbReference type="RefSeq" id="XP_075101042.1">
    <property type="nucleotide sequence ID" value="XM_075244941.1"/>
</dbReference>
<reference evidence="2" key="2">
    <citation type="submission" date="2025-08" db="UniProtKB">
        <authorList>
            <consortium name="RefSeq"/>
        </authorList>
    </citation>
    <scope>IDENTIFICATION</scope>
    <source>
        <tissue evidence="2">Leaf</tissue>
    </source>
</reference>